<dbReference type="PROSITE" id="PS00217">
    <property type="entry name" value="SUGAR_TRANSPORT_2"/>
    <property type="match status" value="1"/>
</dbReference>
<dbReference type="PANTHER" id="PTHR48020:SF26">
    <property type="entry name" value="MYO-INOSITOL TRANSPORTER, PUTATIVE (AFU_ORTHOLOGUE AFUA_4G01560)-RELATED"/>
    <property type="match status" value="1"/>
</dbReference>
<dbReference type="OrthoDB" id="5290825at2759"/>
<feature type="transmembrane region" description="Helical" evidence="9">
    <location>
        <begin position="246"/>
        <end position="265"/>
    </location>
</feature>
<dbReference type="EMBL" id="MCGT01000048">
    <property type="protein sequence ID" value="ORX44455.1"/>
    <property type="molecule type" value="Genomic_DNA"/>
</dbReference>
<keyword evidence="4 9" id="KW-0812">Transmembrane</keyword>
<feature type="transmembrane region" description="Helical" evidence="9">
    <location>
        <begin position="397"/>
        <end position="417"/>
    </location>
</feature>
<dbReference type="InterPro" id="IPR036259">
    <property type="entry name" value="MFS_trans_sf"/>
</dbReference>
<reference evidence="11 12" key="1">
    <citation type="submission" date="2016-07" db="EMBL/GenBank/DDBJ databases">
        <title>Pervasive Adenine N6-methylation of Active Genes in Fungi.</title>
        <authorList>
            <consortium name="DOE Joint Genome Institute"/>
            <person name="Mondo S.J."/>
            <person name="Dannebaum R.O."/>
            <person name="Kuo R.C."/>
            <person name="Labutti K."/>
            <person name="Haridas S."/>
            <person name="Kuo A."/>
            <person name="Salamov A."/>
            <person name="Ahrendt S.R."/>
            <person name="Lipzen A."/>
            <person name="Sullivan W."/>
            <person name="Andreopoulos W.B."/>
            <person name="Clum A."/>
            <person name="Lindquist E."/>
            <person name="Daum C."/>
            <person name="Ramamoorthy G.K."/>
            <person name="Gryganskyi A."/>
            <person name="Culley D."/>
            <person name="Magnuson J.K."/>
            <person name="James T.Y."/>
            <person name="O'Malley M.A."/>
            <person name="Stajich J.E."/>
            <person name="Spatafora J.W."/>
            <person name="Visel A."/>
            <person name="Grigoriev I.V."/>
        </authorList>
    </citation>
    <scope>NUCLEOTIDE SEQUENCE [LARGE SCALE GENOMIC DNA]</scope>
    <source>
        <strain evidence="11 12">NRRL 3301</strain>
    </source>
</reference>
<keyword evidence="12" id="KW-1185">Reference proteome</keyword>
<feature type="transmembrane region" description="Helical" evidence="9">
    <location>
        <begin position="488"/>
        <end position="513"/>
    </location>
</feature>
<dbReference type="GO" id="GO:0015791">
    <property type="term" value="P:polyol transmembrane transport"/>
    <property type="evidence" value="ECO:0007669"/>
    <property type="project" value="UniProtKB-ARBA"/>
</dbReference>
<evidence type="ECO:0000259" key="10">
    <source>
        <dbReference type="PROSITE" id="PS50850"/>
    </source>
</evidence>
<dbReference type="SUPFAM" id="SSF103473">
    <property type="entry name" value="MFS general substrate transporter"/>
    <property type="match status" value="1"/>
</dbReference>
<feature type="domain" description="Major facilitator superfamily (MFS) profile" evidence="10">
    <location>
        <begin position="84"/>
        <end position="517"/>
    </location>
</feature>
<accession>A0A1X2G483</accession>
<dbReference type="Pfam" id="PF00083">
    <property type="entry name" value="Sugar_tr"/>
    <property type="match status" value="1"/>
</dbReference>
<evidence type="ECO:0000256" key="9">
    <source>
        <dbReference type="SAM" id="Phobius"/>
    </source>
</evidence>
<dbReference type="PANTHER" id="PTHR48020">
    <property type="entry name" value="PROTON MYO-INOSITOL COTRANSPORTER"/>
    <property type="match status" value="1"/>
</dbReference>
<keyword evidence="5 9" id="KW-1133">Transmembrane helix</keyword>
<dbReference type="InterPro" id="IPR050814">
    <property type="entry name" value="Myo-inositol_Transporter"/>
</dbReference>
<feature type="transmembrane region" description="Helical" evidence="9">
    <location>
        <begin position="462"/>
        <end position="482"/>
    </location>
</feature>
<dbReference type="AlphaFoldDB" id="A0A1X2G483"/>
<dbReference type="InterPro" id="IPR005828">
    <property type="entry name" value="MFS_sugar_transport-like"/>
</dbReference>
<evidence type="ECO:0000256" key="7">
    <source>
        <dbReference type="RuleBase" id="RU003346"/>
    </source>
</evidence>
<evidence type="ECO:0000256" key="4">
    <source>
        <dbReference type="ARBA" id="ARBA00022692"/>
    </source>
</evidence>
<organism evidence="11 12">
    <name type="scientific">Hesseltinella vesiculosa</name>
    <dbReference type="NCBI Taxonomy" id="101127"/>
    <lineage>
        <taxon>Eukaryota</taxon>
        <taxon>Fungi</taxon>
        <taxon>Fungi incertae sedis</taxon>
        <taxon>Mucoromycota</taxon>
        <taxon>Mucoromycotina</taxon>
        <taxon>Mucoromycetes</taxon>
        <taxon>Mucorales</taxon>
        <taxon>Cunninghamellaceae</taxon>
        <taxon>Hesseltinella</taxon>
    </lineage>
</organism>
<evidence type="ECO:0000256" key="5">
    <source>
        <dbReference type="ARBA" id="ARBA00022989"/>
    </source>
</evidence>
<keyword evidence="3 7" id="KW-0813">Transport</keyword>
<gene>
    <name evidence="11" type="ORF">DM01DRAFT_1340418</name>
</gene>
<dbReference type="InterPro" id="IPR005829">
    <property type="entry name" value="Sugar_transporter_CS"/>
</dbReference>
<comment type="caution">
    <text evidence="11">The sequence shown here is derived from an EMBL/GenBank/DDBJ whole genome shotgun (WGS) entry which is preliminary data.</text>
</comment>
<evidence type="ECO:0000256" key="1">
    <source>
        <dbReference type="ARBA" id="ARBA00004141"/>
    </source>
</evidence>
<dbReference type="GO" id="GO:0016020">
    <property type="term" value="C:membrane"/>
    <property type="evidence" value="ECO:0007669"/>
    <property type="project" value="UniProtKB-SubCell"/>
</dbReference>
<evidence type="ECO:0000313" key="11">
    <source>
        <dbReference type="EMBL" id="ORX44455.1"/>
    </source>
</evidence>
<dbReference type="PROSITE" id="PS50850">
    <property type="entry name" value="MFS"/>
    <property type="match status" value="1"/>
</dbReference>
<feature type="transmembrane region" description="Helical" evidence="9">
    <location>
        <begin position="79"/>
        <end position="97"/>
    </location>
</feature>
<evidence type="ECO:0000256" key="3">
    <source>
        <dbReference type="ARBA" id="ARBA00022448"/>
    </source>
</evidence>
<feature type="transmembrane region" description="Helical" evidence="9">
    <location>
        <begin position="211"/>
        <end position="234"/>
    </location>
</feature>
<dbReference type="PRINTS" id="PR00171">
    <property type="entry name" value="SUGRTRNSPORT"/>
</dbReference>
<evidence type="ECO:0000256" key="8">
    <source>
        <dbReference type="SAM" id="MobiDB-lite"/>
    </source>
</evidence>
<keyword evidence="6 9" id="KW-0472">Membrane</keyword>
<feature type="transmembrane region" description="Helical" evidence="9">
    <location>
        <begin position="365"/>
        <end position="385"/>
    </location>
</feature>
<feature type="compositionally biased region" description="Low complexity" evidence="8">
    <location>
        <begin position="584"/>
        <end position="595"/>
    </location>
</feature>
<evidence type="ECO:0000256" key="6">
    <source>
        <dbReference type="ARBA" id="ARBA00023136"/>
    </source>
</evidence>
<dbReference type="GO" id="GO:0022857">
    <property type="term" value="F:transmembrane transporter activity"/>
    <property type="evidence" value="ECO:0007669"/>
    <property type="project" value="InterPro"/>
</dbReference>
<evidence type="ECO:0000313" key="12">
    <source>
        <dbReference type="Proteomes" id="UP000242146"/>
    </source>
</evidence>
<feature type="transmembrane region" description="Helical" evidence="9">
    <location>
        <begin position="119"/>
        <end position="140"/>
    </location>
</feature>
<dbReference type="InterPro" id="IPR003663">
    <property type="entry name" value="Sugar/inositol_transpt"/>
</dbReference>
<feature type="transmembrane region" description="Helical" evidence="9">
    <location>
        <begin position="176"/>
        <end position="199"/>
    </location>
</feature>
<evidence type="ECO:0000256" key="2">
    <source>
        <dbReference type="ARBA" id="ARBA00010992"/>
    </source>
</evidence>
<dbReference type="GO" id="GO:0015798">
    <property type="term" value="P:myo-inositol transport"/>
    <property type="evidence" value="ECO:0007669"/>
    <property type="project" value="UniProtKB-ARBA"/>
</dbReference>
<feature type="region of interest" description="Disordered" evidence="8">
    <location>
        <begin position="575"/>
        <end position="595"/>
    </location>
</feature>
<dbReference type="Gene3D" id="1.20.1250.20">
    <property type="entry name" value="MFS general substrate transporter like domains"/>
    <property type="match status" value="1"/>
</dbReference>
<proteinExistence type="inferred from homology"/>
<comment type="similarity">
    <text evidence="2 7">Belongs to the major facilitator superfamily. Sugar transporter (TC 2.A.1.1) family.</text>
</comment>
<protein>
    <recommendedName>
        <fullName evidence="10">Major facilitator superfamily (MFS) profile domain-containing protein</fullName>
    </recommendedName>
</protein>
<name>A0A1X2G483_9FUNG</name>
<feature type="transmembrane region" description="Helical" evidence="9">
    <location>
        <begin position="330"/>
        <end position="353"/>
    </location>
</feature>
<dbReference type="NCBIfam" id="TIGR00879">
    <property type="entry name" value="SP"/>
    <property type="match status" value="1"/>
</dbReference>
<sequence length="595" mass="66389">MIAVDTEEGKLMKRKPEKEVLEIANAIIRDHGLQEYEQVIKRGALLANDGGVFEHRTDITDEEKEVLRREKTNRWRQPFQMYFVAAAGAMTAIVAGMDETVVNGAQLYYLEQFGISNDVYLTGLVNGAPYLACALAGVWLNGLLSNWFGRRGSIFIGCLLGVGASLWEAFSPSWQSLFVARLLLGVSLGNNSAVVPIFTAESVPASIRGGLVMFWQTFVAFGIMIGYLIDVAFMNVTQEGGLNWRLMLGATFVAPLIVMSMIYFCPETPRHYAKKNRYDQAFHSLRRLRWIELEAACDLYLIHESLKGESAYTRNNLLKELFTVPRNRRAALASFIVMFMQQFCGVNVIMYYSSVIFRQAGVSEQTAIVASLGAGILNFLFALPAIKIIDTWGRRPLLLWTFPLMAAALLFTGFSFFADSEQARLGLIAFGIYAYMIFYSPGEGPVPFTYGAEAFPLHVRDVGMSFSTGVTWAFSFILALVFPAQLEAFTPVGAFCWYAGWCIIGFFLILLFVPETKGFSLEALDVVFSVPTHKHAAFQIRQSWKWLSKHVLRQDVHLESVLDLYNVNDLNQEHDQTTPVLGTSSVSAAEKSSAS</sequence>
<feature type="transmembrane region" description="Helical" evidence="9">
    <location>
        <begin position="152"/>
        <end position="170"/>
    </location>
</feature>
<dbReference type="InterPro" id="IPR020846">
    <property type="entry name" value="MFS_dom"/>
</dbReference>
<feature type="transmembrane region" description="Helical" evidence="9">
    <location>
        <begin position="423"/>
        <end position="441"/>
    </location>
</feature>
<comment type="subcellular location">
    <subcellularLocation>
        <location evidence="1">Membrane</location>
        <topology evidence="1">Multi-pass membrane protein</topology>
    </subcellularLocation>
</comment>
<dbReference type="STRING" id="101127.A0A1X2G483"/>
<dbReference type="Proteomes" id="UP000242146">
    <property type="component" value="Unassembled WGS sequence"/>
</dbReference>